<feature type="domain" description="SPOR" evidence="3">
    <location>
        <begin position="208"/>
        <end position="290"/>
    </location>
</feature>
<organism evidence="4 5">
    <name type="scientific">Glacieibacterium frigidum</name>
    <dbReference type="NCBI Taxonomy" id="2593303"/>
    <lineage>
        <taxon>Bacteria</taxon>
        <taxon>Pseudomonadati</taxon>
        <taxon>Pseudomonadota</taxon>
        <taxon>Alphaproteobacteria</taxon>
        <taxon>Sphingomonadales</taxon>
        <taxon>Sphingosinicellaceae</taxon>
        <taxon>Glacieibacterium</taxon>
    </lineage>
</organism>
<dbReference type="Pfam" id="PF05036">
    <property type="entry name" value="SPOR"/>
    <property type="match status" value="1"/>
</dbReference>
<dbReference type="OrthoDB" id="7390714at2"/>
<feature type="compositionally biased region" description="Acidic residues" evidence="1">
    <location>
        <begin position="7"/>
        <end position="21"/>
    </location>
</feature>
<sequence>MARRDDDYDDDDVPWLAEVEEERPASTSVSQRKLIGGIALFAALLALIIGGVWAITSGQREGGSSGEVAVNAEDVPLIPADPGPYKVRPADPGGMQIDGAGDTMYAAGEGADVGGALDPGALPEDPMPRPGTAAAQPEDLLPAEGASAQVAIPPARGTVAPAAGASAQVAIPPVRTPAAPPPVPVAKPAPLKPLPKPVAPVAGTPPAKPSTGSAALQLGAFSSSAAADTAWKDLTKRFTYLGGLSKAVGKVERDGKTLYRLRATGVTDAAKAADLCARLKVAGEDCLVAP</sequence>
<evidence type="ECO:0000313" key="5">
    <source>
        <dbReference type="Proteomes" id="UP000317894"/>
    </source>
</evidence>
<dbReference type="EMBL" id="VJWA01000001">
    <property type="protein sequence ID" value="TRW16656.1"/>
    <property type="molecule type" value="Genomic_DNA"/>
</dbReference>
<proteinExistence type="predicted"/>
<feature type="transmembrane region" description="Helical" evidence="2">
    <location>
        <begin position="34"/>
        <end position="55"/>
    </location>
</feature>
<evidence type="ECO:0000259" key="3">
    <source>
        <dbReference type="PROSITE" id="PS51724"/>
    </source>
</evidence>
<dbReference type="RefSeq" id="WP_143554199.1">
    <property type="nucleotide sequence ID" value="NZ_VJWA01000001.1"/>
</dbReference>
<protein>
    <recommendedName>
        <fullName evidence="3">SPOR domain-containing protein</fullName>
    </recommendedName>
</protein>
<feature type="region of interest" description="Disordered" evidence="1">
    <location>
        <begin position="1"/>
        <end position="25"/>
    </location>
</feature>
<dbReference type="PROSITE" id="PS51724">
    <property type="entry name" value="SPOR"/>
    <property type="match status" value="1"/>
</dbReference>
<evidence type="ECO:0000256" key="2">
    <source>
        <dbReference type="SAM" id="Phobius"/>
    </source>
</evidence>
<keyword evidence="2" id="KW-0812">Transmembrane</keyword>
<evidence type="ECO:0000313" key="4">
    <source>
        <dbReference type="EMBL" id="TRW16656.1"/>
    </source>
</evidence>
<dbReference type="Gene3D" id="3.30.70.1070">
    <property type="entry name" value="Sporulation related repeat"/>
    <property type="match status" value="1"/>
</dbReference>
<evidence type="ECO:0000256" key="1">
    <source>
        <dbReference type="SAM" id="MobiDB-lite"/>
    </source>
</evidence>
<keyword evidence="2" id="KW-1133">Transmembrane helix</keyword>
<accession>A0A552UEJ4</accession>
<dbReference type="AlphaFoldDB" id="A0A552UEJ4"/>
<keyword evidence="2" id="KW-0472">Membrane</keyword>
<keyword evidence="5" id="KW-1185">Reference proteome</keyword>
<dbReference type="InterPro" id="IPR036680">
    <property type="entry name" value="SPOR-like_sf"/>
</dbReference>
<comment type="caution">
    <text evidence="4">The sequence shown here is derived from an EMBL/GenBank/DDBJ whole genome shotgun (WGS) entry which is preliminary data.</text>
</comment>
<reference evidence="4 5" key="1">
    <citation type="submission" date="2019-07" db="EMBL/GenBank/DDBJ databases">
        <title>Novel species isolated from glacier.</title>
        <authorList>
            <person name="Liu Q."/>
            <person name="Xin Y.-H."/>
        </authorList>
    </citation>
    <scope>NUCLEOTIDE SEQUENCE [LARGE SCALE GENOMIC DNA]</scope>
    <source>
        <strain evidence="4 5">LB1R16</strain>
    </source>
</reference>
<feature type="region of interest" description="Disordered" evidence="1">
    <location>
        <begin position="117"/>
        <end position="136"/>
    </location>
</feature>
<dbReference type="InterPro" id="IPR007730">
    <property type="entry name" value="SPOR-like_dom"/>
</dbReference>
<dbReference type="SUPFAM" id="SSF110997">
    <property type="entry name" value="Sporulation related repeat"/>
    <property type="match status" value="1"/>
</dbReference>
<dbReference type="GO" id="GO:0042834">
    <property type="term" value="F:peptidoglycan binding"/>
    <property type="evidence" value="ECO:0007669"/>
    <property type="project" value="InterPro"/>
</dbReference>
<dbReference type="Proteomes" id="UP000317894">
    <property type="component" value="Unassembled WGS sequence"/>
</dbReference>
<gene>
    <name evidence="4" type="ORF">FMM06_00090</name>
</gene>
<name>A0A552UEJ4_9SPHN</name>